<dbReference type="Pfam" id="PF06776">
    <property type="entry name" value="IalB"/>
    <property type="match status" value="1"/>
</dbReference>
<dbReference type="Gene3D" id="2.60.40.1880">
    <property type="entry name" value="Invasion associated locus B (IalB) protein"/>
    <property type="match status" value="1"/>
</dbReference>
<evidence type="ECO:0000313" key="3">
    <source>
        <dbReference type="Proteomes" id="UP000194003"/>
    </source>
</evidence>
<accession>A0A1Y2K9W8</accession>
<gene>
    <name evidence="2" type="ORF">MAIT1_04468</name>
</gene>
<dbReference type="InterPro" id="IPR038696">
    <property type="entry name" value="IalB_sf"/>
</dbReference>
<sequence length="196" mass="21338">MFIIRFAGLILVLTLFAMSALIPVAAQANDLPKSGDRFGNWSLTCVALGPQQTRCGLTQQVMSKKSGKPVFKLSLAYAKSSDRLLLTAKTPLNVLLPSGVLLTVDKHKPQRMRMYQCKRTGCLAVTKVDDALYAQLIGGKVVEARIWLTLKGNKVAKLPIKLRLPGVKEGLAALKQDGSGMHEDEVNSMLGETPMF</sequence>
<reference evidence="2 3" key="1">
    <citation type="journal article" date="2016" name="BMC Genomics">
        <title>Combined genomic and structural analyses of a cultured magnetotactic bacterium reveals its niche adaptation to a dynamic environment.</title>
        <authorList>
            <person name="Araujo A.C."/>
            <person name="Morillo V."/>
            <person name="Cypriano J."/>
            <person name="Teixeira L.C."/>
            <person name="Leao P."/>
            <person name="Lyra S."/>
            <person name="Almeida L.G."/>
            <person name="Bazylinski D.A."/>
            <person name="Vasconcellos A.T."/>
            <person name="Abreu F."/>
            <person name="Lins U."/>
        </authorList>
    </citation>
    <scope>NUCLEOTIDE SEQUENCE [LARGE SCALE GENOMIC DNA]</scope>
    <source>
        <strain evidence="2 3">IT-1</strain>
    </source>
</reference>
<organism evidence="2 3">
    <name type="scientific">Magnetofaba australis IT-1</name>
    <dbReference type="NCBI Taxonomy" id="1434232"/>
    <lineage>
        <taxon>Bacteria</taxon>
        <taxon>Pseudomonadati</taxon>
        <taxon>Pseudomonadota</taxon>
        <taxon>Magnetococcia</taxon>
        <taxon>Magnetococcales</taxon>
        <taxon>Magnetococcaceae</taxon>
        <taxon>Magnetofaba</taxon>
    </lineage>
</organism>
<keyword evidence="3" id="KW-1185">Reference proteome</keyword>
<evidence type="ECO:0000256" key="1">
    <source>
        <dbReference type="SAM" id="SignalP"/>
    </source>
</evidence>
<keyword evidence="1" id="KW-0732">Signal</keyword>
<dbReference type="InterPro" id="IPR010642">
    <property type="entry name" value="Invasion_prot_B"/>
</dbReference>
<comment type="caution">
    <text evidence="2">The sequence shown here is derived from an EMBL/GenBank/DDBJ whole genome shotgun (WGS) entry which is preliminary data.</text>
</comment>
<protein>
    <submittedName>
        <fullName evidence="2">Putative invasion associated locus B family protein</fullName>
    </submittedName>
</protein>
<proteinExistence type="predicted"/>
<dbReference type="AlphaFoldDB" id="A0A1Y2K9W8"/>
<feature type="chain" id="PRO_5012847509" evidence="1">
    <location>
        <begin position="29"/>
        <end position="196"/>
    </location>
</feature>
<evidence type="ECO:0000313" key="2">
    <source>
        <dbReference type="EMBL" id="OSM07311.1"/>
    </source>
</evidence>
<dbReference type="Proteomes" id="UP000194003">
    <property type="component" value="Unassembled WGS sequence"/>
</dbReference>
<feature type="signal peptide" evidence="1">
    <location>
        <begin position="1"/>
        <end position="28"/>
    </location>
</feature>
<dbReference type="OrthoDB" id="7304970at2"/>
<dbReference type="EMBL" id="LVJN01000014">
    <property type="protein sequence ID" value="OSM07311.1"/>
    <property type="molecule type" value="Genomic_DNA"/>
</dbReference>
<dbReference type="RefSeq" id="WP_085440329.1">
    <property type="nucleotide sequence ID" value="NZ_LVJN01000014.1"/>
</dbReference>
<dbReference type="STRING" id="1434232.MAIT1_04468"/>
<name>A0A1Y2K9W8_9PROT</name>